<reference evidence="1" key="1">
    <citation type="submission" date="2014-11" db="EMBL/GenBank/DDBJ databases">
        <authorList>
            <person name="Amaro Gonzalez C."/>
        </authorList>
    </citation>
    <scope>NUCLEOTIDE SEQUENCE</scope>
</reference>
<accession>A0A0E9SN26</accession>
<dbReference type="AlphaFoldDB" id="A0A0E9SN26"/>
<protein>
    <submittedName>
        <fullName evidence="1">Uncharacterized protein</fullName>
    </submittedName>
</protein>
<proteinExistence type="predicted"/>
<organism evidence="1">
    <name type="scientific">Anguilla anguilla</name>
    <name type="common">European freshwater eel</name>
    <name type="synonym">Muraena anguilla</name>
    <dbReference type="NCBI Taxonomy" id="7936"/>
    <lineage>
        <taxon>Eukaryota</taxon>
        <taxon>Metazoa</taxon>
        <taxon>Chordata</taxon>
        <taxon>Craniata</taxon>
        <taxon>Vertebrata</taxon>
        <taxon>Euteleostomi</taxon>
        <taxon>Actinopterygii</taxon>
        <taxon>Neopterygii</taxon>
        <taxon>Teleostei</taxon>
        <taxon>Anguilliformes</taxon>
        <taxon>Anguillidae</taxon>
        <taxon>Anguilla</taxon>
    </lineage>
</organism>
<reference evidence="1" key="2">
    <citation type="journal article" date="2015" name="Fish Shellfish Immunol.">
        <title>Early steps in the European eel (Anguilla anguilla)-Vibrio vulnificus interaction in the gills: Role of the RtxA13 toxin.</title>
        <authorList>
            <person name="Callol A."/>
            <person name="Pajuelo D."/>
            <person name="Ebbesson L."/>
            <person name="Teles M."/>
            <person name="MacKenzie S."/>
            <person name="Amaro C."/>
        </authorList>
    </citation>
    <scope>NUCLEOTIDE SEQUENCE</scope>
</reference>
<dbReference type="EMBL" id="GBXM01066669">
    <property type="protein sequence ID" value="JAH41908.1"/>
    <property type="molecule type" value="Transcribed_RNA"/>
</dbReference>
<sequence length="18" mass="2151">MQIEGFQHLSLAYCHIIF</sequence>
<name>A0A0E9SN26_ANGAN</name>
<evidence type="ECO:0000313" key="1">
    <source>
        <dbReference type="EMBL" id="JAH41908.1"/>
    </source>
</evidence>